<dbReference type="Proteomes" id="UP000262056">
    <property type="component" value="Unassembled WGS sequence"/>
</dbReference>
<sequence length="512" mass="59393">MSLSKPILAKIVLSLLLILVFASFFPKKINLVIADLGQHLKTGEIFFNTGRIIKSNYYSYTEPDRPAVNHRWLSGVIFYVVYKYFDFVGLSIFFALLSGVTLFIFFRLIHKKVGFVCAIALIFLASPFILSRVEIRPEVFSHLFTGLYLYLFAQYREGRLKFNKLLIIVFLIQVLWVNAHLFFVIGLFLSLVFAFNFYLENRYDSMRNFLSLFVLLVVASLINPSGIYGVFEPFAIFREYGVDVSENVGLINFFSLASEIPNSKGFLFMFFTVFILGIFSGVFVLRRFKNRKDWVWLILFIIFGSAPLMMVRLVAVFGYYSILYFGTLLANFPVLIQRASKVFRYFIPFFIINGPFLFPNYGVGLRPAVQDSANFFKYNNLHGPIFNNYDIGGYLIYNLFPEERVFVDNRPEAYSVSFAGKATGRLGSDEAAWEKLDMEYRFNTIYLSLWGKKDSTKEFLFKRFGDARWSTVFMDGYAIILVRDIPEFDNVVHDYRISNPGERYLSEPQPPY</sequence>
<feature type="transmembrane region" description="Helical" evidence="1">
    <location>
        <begin position="266"/>
        <end position="285"/>
    </location>
</feature>
<protein>
    <recommendedName>
        <fullName evidence="4">Glycosyltransferase RgtA/B/C/D-like domain-containing protein</fullName>
    </recommendedName>
</protein>
<evidence type="ECO:0000313" key="2">
    <source>
        <dbReference type="EMBL" id="HCQ40532.1"/>
    </source>
</evidence>
<feature type="transmembrane region" description="Helical" evidence="1">
    <location>
        <begin position="294"/>
        <end position="311"/>
    </location>
</feature>
<accession>A0A656PNE0</accession>
<keyword evidence="1" id="KW-0472">Membrane</keyword>
<dbReference type="AlphaFoldDB" id="A0A656PNE0"/>
<reference evidence="2 3" key="1">
    <citation type="journal article" date="2018" name="Nat. Biotechnol.">
        <title>A standardized bacterial taxonomy based on genome phylogeny substantially revises the tree of life.</title>
        <authorList>
            <person name="Parks D.H."/>
            <person name="Chuvochina M."/>
            <person name="Waite D.W."/>
            <person name="Rinke C."/>
            <person name="Skarshewski A."/>
            <person name="Chaumeil P.A."/>
            <person name="Hugenholtz P."/>
        </authorList>
    </citation>
    <scope>NUCLEOTIDE SEQUENCE [LARGE SCALE GENOMIC DNA]</scope>
    <source>
        <strain evidence="2">UBA12021</strain>
    </source>
</reference>
<evidence type="ECO:0000256" key="1">
    <source>
        <dbReference type="SAM" id="Phobius"/>
    </source>
</evidence>
<proteinExistence type="predicted"/>
<keyword evidence="1" id="KW-0812">Transmembrane</keyword>
<gene>
    <name evidence="2" type="ORF">DIU24_02355</name>
</gene>
<name>A0A656PNE0_UNCKA</name>
<evidence type="ECO:0008006" key="4">
    <source>
        <dbReference type="Google" id="ProtNLM"/>
    </source>
</evidence>
<comment type="caution">
    <text evidence="2">The sequence shown here is derived from an EMBL/GenBank/DDBJ whole genome shotgun (WGS) entry which is preliminary data.</text>
</comment>
<feature type="transmembrane region" description="Helical" evidence="1">
    <location>
        <begin position="113"/>
        <end position="130"/>
    </location>
</feature>
<keyword evidence="1" id="KW-1133">Transmembrane helix</keyword>
<feature type="transmembrane region" description="Helical" evidence="1">
    <location>
        <begin position="165"/>
        <end position="198"/>
    </location>
</feature>
<organism evidence="2 3">
    <name type="scientific">candidate division WWE3 bacterium</name>
    <dbReference type="NCBI Taxonomy" id="2053526"/>
    <lineage>
        <taxon>Bacteria</taxon>
        <taxon>Katanobacteria</taxon>
    </lineage>
</organism>
<evidence type="ECO:0000313" key="3">
    <source>
        <dbReference type="Proteomes" id="UP000262056"/>
    </source>
</evidence>
<dbReference type="EMBL" id="DQFB01000003">
    <property type="protein sequence ID" value="HCQ40532.1"/>
    <property type="molecule type" value="Genomic_DNA"/>
</dbReference>
<feature type="transmembrane region" description="Helical" evidence="1">
    <location>
        <begin position="7"/>
        <end position="25"/>
    </location>
</feature>
<feature type="transmembrane region" description="Helical" evidence="1">
    <location>
        <begin position="317"/>
        <end position="336"/>
    </location>
</feature>
<feature type="transmembrane region" description="Helical" evidence="1">
    <location>
        <begin position="87"/>
        <end position="106"/>
    </location>
</feature>
<feature type="transmembrane region" description="Helical" evidence="1">
    <location>
        <begin position="210"/>
        <end position="231"/>
    </location>
</feature>